<sequence>MDLLIRPFKPEDYPEVAKIYHAGIDTQIATFETEAPDFEAWNLRFCKVCRLVAQFDNEIAGWAALSLVSKRQVYHGVAEVTVYVAPQHQGKKIGFQLLEALIQASEQEGFWTLTAHIFPQNKASIHVHQKLGFRLLGIHEKIAKRNGKWQDNALLERRSTKIL</sequence>
<dbReference type="PANTHER" id="PTHR43072:SF23">
    <property type="entry name" value="UPF0039 PROTEIN C11D3.02C"/>
    <property type="match status" value="1"/>
</dbReference>
<name>A3XHB7_LEEBM</name>
<dbReference type="EMBL" id="AANC01000001">
    <property type="protein sequence ID" value="EAQ51326.1"/>
    <property type="molecule type" value="Genomic_DNA"/>
</dbReference>
<proteinExistence type="predicted"/>
<dbReference type="GO" id="GO:0016747">
    <property type="term" value="F:acyltransferase activity, transferring groups other than amino-acyl groups"/>
    <property type="evidence" value="ECO:0007669"/>
    <property type="project" value="InterPro"/>
</dbReference>
<evidence type="ECO:0000256" key="1">
    <source>
        <dbReference type="ARBA" id="ARBA00022679"/>
    </source>
</evidence>
<dbReference type="InterPro" id="IPR000182">
    <property type="entry name" value="GNAT_dom"/>
</dbReference>
<evidence type="ECO:0000256" key="2">
    <source>
        <dbReference type="ARBA" id="ARBA00023315"/>
    </source>
</evidence>
<keyword evidence="1 4" id="KW-0808">Transferase</keyword>
<dbReference type="STRING" id="398720.MED217_17325"/>
<dbReference type="Pfam" id="PF00583">
    <property type="entry name" value="Acetyltransf_1"/>
    <property type="match status" value="1"/>
</dbReference>
<evidence type="ECO:0000313" key="4">
    <source>
        <dbReference type="EMBL" id="EAQ51326.1"/>
    </source>
</evidence>
<evidence type="ECO:0000259" key="3">
    <source>
        <dbReference type="PROSITE" id="PS51186"/>
    </source>
</evidence>
<dbReference type="SUPFAM" id="SSF55729">
    <property type="entry name" value="Acyl-CoA N-acyltransferases (Nat)"/>
    <property type="match status" value="1"/>
</dbReference>
<dbReference type="AlphaFoldDB" id="A3XHB7"/>
<dbReference type="OrthoDB" id="9799096at2"/>
<dbReference type="RefSeq" id="WP_009781805.1">
    <property type="nucleotide sequence ID" value="NZ_CH672395.1"/>
</dbReference>
<dbReference type="CDD" id="cd04301">
    <property type="entry name" value="NAT_SF"/>
    <property type="match status" value="1"/>
</dbReference>
<dbReference type="InterPro" id="IPR016181">
    <property type="entry name" value="Acyl_CoA_acyltransferase"/>
</dbReference>
<dbReference type="HOGENOM" id="CLU_013985_4_5_10"/>
<gene>
    <name evidence="4" type="ORF">MED217_17325</name>
</gene>
<dbReference type="PROSITE" id="PS51186">
    <property type="entry name" value="GNAT"/>
    <property type="match status" value="1"/>
</dbReference>
<dbReference type="Proteomes" id="UP000001601">
    <property type="component" value="Unassembled WGS sequence"/>
</dbReference>
<dbReference type="Gene3D" id="3.40.630.30">
    <property type="match status" value="1"/>
</dbReference>
<accession>A3XHB7</accession>
<feature type="domain" description="N-acetyltransferase" evidence="3">
    <location>
        <begin position="3"/>
        <end position="161"/>
    </location>
</feature>
<protein>
    <submittedName>
        <fullName evidence="4">Phosphinothricin N-acetyltransferase</fullName>
    </submittedName>
</protein>
<keyword evidence="2" id="KW-0012">Acyltransferase</keyword>
<dbReference type="eggNOG" id="COG1247">
    <property type="taxonomic scope" value="Bacteria"/>
</dbReference>
<keyword evidence="5" id="KW-1185">Reference proteome</keyword>
<reference evidence="4 5" key="1">
    <citation type="journal article" date="2007" name="Nature">
        <title>Light stimulates growth of proteorhodopsin-containing marine Flavobacteria.</title>
        <authorList>
            <person name="Gomez-Consarnau L."/>
            <person name="Gonzalez J.M."/>
            <person name="Coll-Llado M."/>
            <person name="Gourdon P."/>
            <person name="Pascher T."/>
            <person name="Neutze R."/>
            <person name="Pedros-Alio C."/>
            <person name="Pinhassi J."/>
        </authorList>
    </citation>
    <scope>NUCLEOTIDE SEQUENCE [LARGE SCALE GENOMIC DNA]</scope>
    <source>
        <strain evidence="4 5">MED217</strain>
    </source>
</reference>
<organism evidence="4 5">
    <name type="scientific">Leeuwenhoekiella blandensis (strain CECT 7118 / CCUG 51940 / KCTC 22103 / MED217)</name>
    <name type="common">Flavobacterium sp. (strain MED217)</name>
    <dbReference type="NCBI Taxonomy" id="398720"/>
    <lineage>
        <taxon>Bacteria</taxon>
        <taxon>Pseudomonadati</taxon>
        <taxon>Bacteroidota</taxon>
        <taxon>Flavobacteriia</taxon>
        <taxon>Flavobacteriales</taxon>
        <taxon>Flavobacteriaceae</taxon>
        <taxon>Leeuwenhoekiella</taxon>
    </lineage>
</organism>
<evidence type="ECO:0000313" key="5">
    <source>
        <dbReference type="Proteomes" id="UP000001601"/>
    </source>
</evidence>
<dbReference type="PANTHER" id="PTHR43072">
    <property type="entry name" value="N-ACETYLTRANSFERASE"/>
    <property type="match status" value="1"/>
</dbReference>
<comment type="caution">
    <text evidence="4">The sequence shown here is derived from an EMBL/GenBank/DDBJ whole genome shotgun (WGS) entry which is preliminary data.</text>
</comment>